<dbReference type="PANTHER" id="PTHR47784:SF5">
    <property type="entry name" value="STEROL UPTAKE CONTROL PROTEIN 2"/>
    <property type="match status" value="1"/>
</dbReference>
<dbReference type="STRING" id="50376.A0A517LQ25"/>
<reference evidence="1 2" key="1">
    <citation type="submission" date="2019-07" db="EMBL/GenBank/DDBJ databases">
        <title>Finished genome of Venturia effusa.</title>
        <authorList>
            <person name="Young C.A."/>
            <person name="Cox M.P."/>
            <person name="Ganley A.R.D."/>
            <person name="David W.J."/>
        </authorList>
    </citation>
    <scope>NUCLEOTIDE SEQUENCE [LARGE SCALE GENOMIC DNA]</scope>
    <source>
        <strain evidence="2">albino</strain>
    </source>
</reference>
<proteinExistence type="predicted"/>
<dbReference type="EMBL" id="CP042202">
    <property type="protein sequence ID" value="QDS77729.1"/>
    <property type="molecule type" value="Genomic_DNA"/>
</dbReference>
<gene>
    <name evidence="1" type="ORF">FKW77_004430</name>
</gene>
<dbReference type="Proteomes" id="UP000316270">
    <property type="component" value="Chromosome 18"/>
</dbReference>
<dbReference type="OrthoDB" id="5386330at2759"/>
<name>A0A517LQ25_9PEZI</name>
<evidence type="ECO:0000313" key="1">
    <source>
        <dbReference type="EMBL" id="QDS77729.1"/>
    </source>
</evidence>
<dbReference type="Pfam" id="PF11951">
    <property type="entry name" value="Fungal_trans_2"/>
    <property type="match status" value="1"/>
</dbReference>
<dbReference type="GO" id="GO:0001228">
    <property type="term" value="F:DNA-binding transcription activator activity, RNA polymerase II-specific"/>
    <property type="evidence" value="ECO:0007669"/>
    <property type="project" value="TreeGrafter"/>
</dbReference>
<accession>A0A517LQ25</accession>
<organism evidence="1 2">
    <name type="scientific">Venturia effusa</name>
    <dbReference type="NCBI Taxonomy" id="50376"/>
    <lineage>
        <taxon>Eukaryota</taxon>
        <taxon>Fungi</taxon>
        <taxon>Dikarya</taxon>
        <taxon>Ascomycota</taxon>
        <taxon>Pezizomycotina</taxon>
        <taxon>Dothideomycetes</taxon>
        <taxon>Pleosporomycetidae</taxon>
        <taxon>Venturiales</taxon>
        <taxon>Venturiaceae</taxon>
        <taxon>Venturia</taxon>
    </lineage>
</organism>
<dbReference type="AlphaFoldDB" id="A0A517LQ25"/>
<dbReference type="InterPro" id="IPR021858">
    <property type="entry name" value="Fun_TF"/>
</dbReference>
<evidence type="ECO:0000313" key="2">
    <source>
        <dbReference type="Proteomes" id="UP000316270"/>
    </source>
</evidence>
<sequence>MHHYTKRTASSLMDDKEMKRHWEGVIPEEALKHPFLMEGLLAMSALHLTSMRPKERITWTPLAFKHQHIALSHFRSIIPDINEENCHALLALSILISVTSMAFTSFGTNLGPDESIPVRDIIEPFMLIRGYGEIVGAAVQWLFIDPLRSVLVGHGVNVCEALPPIPVAERFSQLCQMVTNLCQDGKFREVLTEAIETLQYVYTELIFSAGTELNKNPGIAWKWPYMCSQEYSNLLRKSHGGALIIFAHFALLSKTWDGIWFLHGWAPRVINGIYAAVEPCWKEWLEWPRQQIRDNYPILRLPEKPHEEVVVEIDSQECSPEFEQTPLAVDIIDERGKFVLKFPWREEMMPMSQALQRFYAEL</sequence>
<protein>
    <submittedName>
        <fullName evidence="1">Uncharacterized protein</fullName>
    </submittedName>
</protein>
<keyword evidence="2" id="KW-1185">Reference proteome</keyword>
<dbReference type="PANTHER" id="PTHR47784">
    <property type="entry name" value="STEROL UPTAKE CONTROL PROTEIN 2"/>
    <property type="match status" value="1"/>
</dbReference>
<dbReference type="InterPro" id="IPR053157">
    <property type="entry name" value="Sterol_Uptake_Regulator"/>
</dbReference>